<dbReference type="EC" id="1.8.4.11" evidence="4"/>
<reference evidence="6 7" key="1">
    <citation type="submission" date="2019-07" db="EMBL/GenBank/DDBJ databases">
        <title>Reclasification of Spiribacter aquaticus.</title>
        <authorList>
            <person name="Leon M.J."/>
            <person name="Sanchez-Porro C."/>
            <person name="Ventosa A."/>
        </authorList>
    </citation>
    <scope>NUCLEOTIDE SEQUENCE [LARGE SCALE GENOMIC DNA]</scope>
    <source>
        <strain evidence="6 7">SP30</strain>
    </source>
</reference>
<dbReference type="EMBL" id="VMKP01000001">
    <property type="protein sequence ID" value="TVO66661.1"/>
    <property type="molecule type" value="Genomic_DNA"/>
</dbReference>
<protein>
    <recommendedName>
        <fullName evidence="4">Peptide methionine sulfoxide reductase MsrA</fullName>
        <shortName evidence="4">Protein-methionine-S-oxide reductase</shortName>
        <ecNumber evidence="4">1.8.4.11</ecNumber>
    </recommendedName>
    <alternativeName>
        <fullName evidence="4">Peptide-methionine (S)-S-oxide reductase</fullName>
        <shortName evidence="4">Peptide Met(O) reductase</shortName>
    </alternativeName>
</protein>
<dbReference type="SUPFAM" id="SSF55068">
    <property type="entry name" value="Peptide methionine sulfoxide reductase"/>
    <property type="match status" value="1"/>
</dbReference>
<dbReference type="RefSeq" id="WP_144347151.1">
    <property type="nucleotide sequence ID" value="NZ_VMKP01000001.1"/>
</dbReference>
<evidence type="ECO:0000259" key="5">
    <source>
        <dbReference type="Pfam" id="PF01625"/>
    </source>
</evidence>
<evidence type="ECO:0000256" key="3">
    <source>
        <dbReference type="ARBA" id="ARBA00048782"/>
    </source>
</evidence>
<evidence type="ECO:0000313" key="6">
    <source>
        <dbReference type="EMBL" id="TVO66661.1"/>
    </source>
</evidence>
<comment type="catalytic activity">
    <reaction evidence="3 4">
        <text>[thioredoxin]-disulfide + L-methionine + H2O = L-methionine (S)-S-oxide + [thioredoxin]-dithiol</text>
        <dbReference type="Rhea" id="RHEA:19993"/>
        <dbReference type="Rhea" id="RHEA-COMP:10698"/>
        <dbReference type="Rhea" id="RHEA-COMP:10700"/>
        <dbReference type="ChEBI" id="CHEBI:15377"/>
        <dbReference type="ChEBI" id="CHEBI:29950"/>
        <dbReference type="ChEBI" id="CHEBI:50058"/>
        <dbReference type="ChEBI" id="CHEBI:57844"/>
        <dbReference type="ChEBI" id="CHEBI:58772"/>
        <dbReference type="EC" id="1.8.4.11"/>
    </reaction>
</comment>
<feature type="domain" description="Peptide methionine sulphoxide reductase MsrA" evidence="5">
    <location>
        <begin position="3"/>
        <end position="156"/>
    </location>
</feature>
<comment type="caution">
    <text evidence="6">The sequence shown here is derived from an EMBL/GenBank/DDBJ whole genome shotgun (WGS) entry which is preliminary data.</text>
</comment>
<evidence type="ECO:0000256" key="4">
    <source>
        <dbReference type="HAMAP-Rule" id="MF_01401"/>
    </source>
</evidence>
<evidence type="ECO:0000313" key="7">
    <source>
        <dbReference type="Proteomes" id="UP000316688"/>
    </source>
</evidence>
<proteinExistence type="inferred from homology"/>
<evidence type="ECO:0000256" key="1">
    <source>
        <dbReference type="ARBA" id="ARBA00023002"/>
    </source>
</evidence>
<evidence type="ECO:0000256" key="2">
    <source>
        <dbReference type="ARBA" id="ARBA00047806"/>
    </source>
</evidence>
<dbReference type="PANTHER" id="PTHR43774:SF1">
    <property type="entry name" value="PEPTIDE METHIONINE SULFOXIDE REDUCTASE MSRA 2"/>
    <property type="match status" value="1"/>
</dbReference>
<keyword evidence="7" id="KW-1185">Reference proteome</keyword>
<organism evidence="6 7">
    <name type="scientific">Spiribacter aquaticus</name>
    <dbReference type="NCBI Taxonomy" id="1935996"/>
    <lineage>
        <taxon>Bacteria</taxon>
        <taxon>Pseudomonadati</taxon>
        <taxon>Pseudomonadota</taxon>
        <taxon>Gammaproteobacteria</taxon>
        <taxon>Chromatiales</taxon>
        <taxon>Ectothiorhodospiraceae</taxon>
        <taxon>Spiribacter</taxon>
    </lineage>
</organism>
<dbReference type="InterPro" id="IPR002569">
    <property type="entry name" value="Met_Sox_Rdtase_MsrA_dom"/>
</dbReference>
<dbReference type="InterPro" id="IPR036509">
    <property type="entry name" value="Met_Sox_Rdtase_MsrA_sf"/>
</dbReference>
<dbReference type="GO" id="GO:0033744">
    <property type="term" value="F:L-methionine:thioredoxin-disulfide S-oxidoreductase activity"/>
    <property type="evidence" value="ECO:0007669"/>
    <property type="project" value="RHEA"/>
</dbReference>
<name>A0A557RNB4_9GAMM</name>
<gene>
    <name evidence="4 6" type="primary">msrA</name>
    <name evidence="6" type="ORF">FPL11_02965</name>
</gene>
<dbReference type="GO" id="GO:0008113">
    <property type="term" value="F:peptide-methionine (S)-S-oxide reductase activity"/>
    <property type="evidence" value="ECO:0007669"/>
    <property type="project" value="UniProtKB-UniRule"/>
</dbReference>
<dbReference type="Proteomes" id="UP000316688">
    <property type="component" value="Unassembled WGS sequence"/>
</dbReference>
<comment type="function">
    <text evidence="4">Has an important function as a repair enzyme for proteins that have been inactivated by oxidation. Catalyzes the reversible oxidation-reduction of methionine sulfoxide in proteins to methionine.</text>
</comment>
<comment type="catalytic activity">
    <reaction evidence="2 4">
        <text>L-methionyl-[protein] + [thioredoxin]-disulfide + H2O = L-methionyl-(S)-S-oxide-[protein] + [thioredoxin]-dithiol</text>
        <dbReference type="Rhea" id="RHEA:14217"/>
        <dbReference type="Rhea" id="RHEA-COMP:10698"/>
        <dbReference type="Rhea" id="RHEA-COMP:10700"/>
        <dbReference type="Rhea" id="RHEA-COMP:12313"/>
        <dbReference type="Rhea" id="RHEA-COMP:12315"/>
        <dbReference type="ChEBI" id="CHEBI:15377"/>
        <dbReference type="ChEBI" id="CHEBI:16044"/>
        <dbReference type="ChEBI" id="CHEBI:29950"/>
        <dbReference type="ChEBI" id="CHEBI:44120"/>
        <dbReference type="ChEBI" id="CHEBI:50058"/>
        <dbReference type="EC" id="1.8.4.11"/>
    </reaction>
</comment>
<feature type="active site" evidence="4">
    <location>
        <position position="10"/>
    </location>
</feature>
<dbReference type="NCBIfam" id="TIGR00401">
    <property type="entry name" value="msrA"/>
    <property type="match status" value="1"/>
</dbReference>
<dbReference type="PANTHER" id="PTHR43774">
    <property type="entry name" value="PEPTIDE METHIONINE SULFOXIDE REDUCTASE"/>
    <property type="match status" value="1"/>
</dbReference>
<keyword evidence="1 4" id="KW-0560">Oxidoreductase</keyword>
<dbReference type="Gene3D" id="3.30.1060.10">
    <property type="entry name" value="Peptide methionine sulphoxide reductase MsrA"/>
    <property type="match status" value="1"/>
</dbReference>
<dbReference type="Pfam" id="PF01625">
    <property type="entry name" value="PMSR"/>
    <property type="match status" value="1"/>
</dbReference>
<dbReference type="HAMAP" id="MF_01401">
    <property type="entry name" value="MsrA"/>
    <property type="match status" value="1"/>
</dbReference>
<sequence>MATATLGGGCFWCIEAVFQRLDGVHSVTSGYAGGDTPNPDYRSVCTGRTGHAEVVQVDYDPAVIDFDTLLAVFFAIHDPTTPNRQGADVGPQYRSIVLYADDAQRRTAEAHIQRLTDEGAFRAPIVTEVKPLTAFYPAEGDHQDYYLRNAPMPYCQMVIDPKLDKARSLFADRMRDQAPTAGS</sequence>
<comment type="similarity">
    <text evidence="4">Belongs to the MsrA Met sulfoxide reductase family.</text>
</comment>
<dbReference type="AlphaFoldDB" id="A0A557RNB4"/>
<accession>A0A557RNB4</accession>